<evidence type="ECO:0008006" key="3">
    <source>
        <dbReference type="Google" id="ProtNLM"/>
    </source>
</evidence>
<protein>
    <recommendedName>
        <fullName evidence="3">Secreted protein</fullName>
    </recommendedName>
</protein>
<reference evidence="1" key="1">
    <citation type="submission" date="2022-10" db="EMBL/GenBank/DDBJ databases">
        <title>The complete genomes of actinobacterial strains from the NBC collection.</title>
        <authorList>
            <person name="Joergensen T.S."/>
            <person name="Alvarez Arevalo M."/>
            <person name="Sterndorff E.B."/>
            <person name="Faurdal D."/>
            <person name="Vuksanovic O."/>
            <person name="Mourched A.-S."/>
            <person name="Charusanti P."/>
            <person name="Shaw S."/>
            <person name="Blin K."/>
            <person name="Weber T."/>
        </authorList>
    </citation>
    <scope>NUCLEOTIDE SEQUENCE</scope>
    <source>
        <strain evidence="1">NBC_00222</strain>
    </source>
</reference>
<evidence type="ECO:0000313" key="2">
    <source>
        <dbReference type="Proteomes" id="UP001432222"/>
    </source>
</evidence>
<gene>
    <name evidence="1" type="ORF">OHA16_25695</name>
</gene>
<name>A0ABZ1U748_9ACTN</name>
<keyword evidence="2" id="KW-1185">Reference proteome</keyword>
<evidence type="ECO:0000313" key="1">
    <source>
        <dbReference type="EMBL" id="WUQ86059.1"/>
    </source>
</evidence>
<dbReference type="Proteomes" id="UP001432222">
    <property type="component" value="Chromosome"/>
</dbReference>
<dbReference type="EMBL" id="CP108110">
    <property type="protein sequence ID" value="WUQ86059.1"/>
    <property type="molecule type" value="Genomic_DNA"/>
</dbReference>
<dbReference type="RefSeq" id="WP_328956714.1">
    <property type="nucleotide sequence ID" value="NZ_CP108110.1"/>
</dbReference>
<accession>A0ABZ1U748</accession>
<sequence>MKRQPDRQFIRRRRLVIALLTGAVLLPVALLYWVYETDRRPADDSGRPGSWMSATAEQVADLTRVPVPTLAVDVRWGHQNGFQYDLGVQSFRLPGEQTGTFRDGLAVAEWRAGKPLDPGTDDGLVHIGAPDPRTEPSMTCGLFESRPPGHVTSTSVCLAPRPDGSSQIWVSAVRTP</sequence>
<proteinExistence type="predicted"/>
<organism evidence="1 2">
    <name type="scientific">Kitasatospora purpeofusca</name>
    <dbReference type="NCBI Taxonomy" id="67352"/>
    <lineage>
        <taxon>Bacteria</taxon>
        <taxon>Bacillati</taxon>
        <taxon>Actinomycetota</taxon>
        <taxon>Actinomycetes</taxon>
        <taxon>Kitasatosporales</taxon>
        <taxon>Streptomycetaceae</taxon>
        <taxon>Kitasatospora</taxon>
    </lineage>
</organism>